<feature type="domain" description="Cytochrome c" evidence="7">
    <location>
        <begin position="186"/>
        <end position="298"/>
    </location>
</feature>
<keyword evidence="6" id="KW-1133">Transmembrane helix</keyword>
<dbReference type="SMART" id="SM00758">
    <property type="entry name" value="PA14"/>
    <property type="match status" value="1"/>
</dbReference>
<dbReference type="RefSeq" id="WP_145197246.1">
    <property type="nucleotide sequence ID" value="NZ_CP036434.1"/>
</dbReference>
<keyword evidence="6" id="KW-0472">Membrane</keyword>
<dbReference type="PROSITE" id="PS51007">
    <property type="entry name" value="CYTC"/>
    <property type="match status" value="2"/>
</dbReference>
<dbReference type="SUPFAM" id="SSF56988">
    <property type="entry name" value="Anthrax protective antigen"/>
    <property type="match status" value="1"/>
</dbReference>
<evidence type="ECO:0000256" key="6">
    <source>
        <dbReference type="SAM" id="Phobius"/>
    </source>
</evidence>
<feature type="compositionally biased region" description="Low complexity" evidence="5">
    <location>
        <begin position="38"/>
        <end position="59"/>
    </location>
</feature>
<dbReference type="OrthoDB" id="9804649at2"/>
<dbReference type="InterPro" id="IPR036909">
    <property type="entry name" value="Cyt_c-like_dom_sf"/>
</dbReference>
<dbReference type="GO" id="GO:0046872">
    <property type="term" value="F:metal ion binding"/>
    <property type="evidence" value="ECO:0007669"/>
    <property type="project" value="UniProtKB-KW"/>
</dbReference>
<feature type="domain" description="Cytochrome c" evidence="7">
    <location>
        <begin position="475"/>
        <end position="606"/>
    </location>
</feature>
<keyword evidence="3 4" id="KW-0408">Iron</keyword>
<dbReference type="InterPro" id="IPR009056">
    <property type="entry name" value="Cyt_c-like_dom"/>
</dbReference>
<dbReference type="PANTHER" id="PTHR33546">
    <property type="entry name" value="LARGE, MULTIFUNCTIONAL SECRETED PROTEIN-RELATED"/>
    <property type="match status" value="1"/>
</dbReference>
<dbReference type="EMBL" id="CP036434">
    <property type="protein sequence ID" value="QDV06776.1"/>
    <property type="molecule type" value="Genomic_DNA"/>
</dbReference>
<dbReference type="InterPro" id="IPR011658">
    <property type="entry name" value="PA14_dom"/>
</dbReference>
<dbReference type="SUPFAM" id="SSF46626">
    <property type="entry name" value="Cytochrome c"/>
    <property type="match status" value="2"/>
</dbReference>
<evidence type="ECO:0000313" key="10">
    <source>
        <dbReference type="Proteomes" id="UP000320390"/>
    </source>
</evidence>
<proteinExistence type="predicted"/>
<feature type="region of interest" description="Disordered" evidence="5">
    <location>
        <begin position="37"/>
        <end position="75"/>
    </location>
</feature>
<dbReference type="GO" id="GO:0009055">
    <property type="term" value="F:electron transfer activity"/>
    <property type="evidence" value="ECO:0007669"/>
    <property type="project" value="InterPro"/>
</dbReference>
<accession>A0A518ERR4</accession>
<keyword evidence="10" id="KW-1185">Reference proteome</keyword>
<feature type="domain" description="PA14" evidence="8">
    <location>
        <begin position="307"/>
        <end position="447"/>
    </location>
</feature>
<dbReference type="PROSITE" id="PS51820">
    <property type="entry name" value="PA14"/>
    <property type="match status" value="1"/>
</dbReference>
<gene>
    <name evidence="9" type="ORF">Poly30_22910</name>
</gene>
<dbReference type="Pfam" id="PF07691">
    <property type="entry name" value="PA14"/>
    <property type="match status" value="1"/>
</dbReference>
<feature type="transmembrane region" description="Helical" evidence="6">
    <location>
        <begin position="12"/>
        <end position="33"/>
    </location>
</feature>
<organism evidence="9 10">
    <name type="scientific">Saltatorellus ferox</name>
    <dbReference type="NCBI Taxonomy" id="2528018"/>
    <lineage>
        <taxon>Bacteria</taxon>
        <taxon>Pseudomonadati</taxon>
        <taxon>Planctomycetota</taxon>
        <taxon>Planctomycetia</taxon>
        <taxon>Planctomycetia incertae sedis</taxon>
        <taxon>Saltatorellus</taxon>
    </lineage>
</organism>
<dbReference type="Gene3D" id="3.90.182.10">
    <property type="entry name" value="Toxin - Anthrax Protective Antigen,domain 1"/>
    <property type="match status" value="1"/>
</dbReference>
<evidence type="ECO:0000259" key="7">
    <source>
        <dbReference type="PROSITE" id="PS51007"/>
    </source>
</evidence>
<reference evidence="9 10" key="1">
    <citation type="submission" date="2019-02" db="EMBL/GenBank/DDBJ databases">
        <title>Deep-cultivation of Planctomycetes and their phenomic and genomic characterization uncovers novel biology.</title>
        <authorList>
            <person name="Wiegand S."/>
            <person name="Jogler M."/>
            <person name="Boedeker C."/>
            <person name="Pinto D."/>
            <person name="Vollmers J."/>
            <person name="Rivas-Marin E."/>
            <person name="Kohn T."/>
            <person name="Peeters S.H."/>
            <person name="Heuer A."/>
            <person name="Rast P."/>
            <person name="Oberbeckmann S."/>
            <person name="Bunk B."/>
            <person name="Jeske O."/>
            <person name="Meyerdierks A."/>
            <person name="Storesund J.E."/>
            <person name="Kallscheuer N."/>
            <person name="Luecker S."/>
            <person name="Lage O.M."/>
            <person name="Pohl T."/>
            <person name="Merkel B.J."/>
            <person name="Hornburger P."/>
            <person name="Mueller R.-W."/>
            <person name="Bruemmer F."/>
            <person name="Labrenz M."/>
            <person name="Spormann A.M."/>
            <person name="Op den Camp H."/>
            <person name="Overmann J."/>
            <person name="Amann R."/>
            <person name="Jetten M.S.M."/>
            <person name="Mascher T."/>
            <person name="Medema M.H."/>
            <person name="Devos D.P."/>
            <person name="Kaster A.-K."/>
            <person name="Ovreas L."/>
            <person name="Rohde M."/>
            <person name="Galperin M.Y."/>
            <person name="Jogler C."/>
        </authorList>
    </citation>
    <scope>NUCLEOTIDE SEQUENCE [LARGE SCALE GENOMIC DNA]</scope>
    <source>
        <strain evidence="9 10">Poly30</strain>
    </source>
</reference>
<evidence type="ECO:0000256" key="2">
    <source>
        <dbReference type="ARBA" id="ARBA00022723"/>
    </source>
</evidence>
<evidence type="ECO:0000256" key="3">
    <source>
        <dbReference type="ARBA" id="ARBA00023004"/>
    </source>
</evidence>
<dbReference type="AlphaFoldDB" id="A0A518ERR4"/>
<keyword evidence="1 4" id="KW-0349">Heme</keyword>
<dbReference type="Gene3D" id="1.10.760.10">
    <property type="entry name" value="Cytochrome c-like domain"/>
    <property type="match status" value="2"/>
</dbReference>
<evidence type="ECO:0000313" key="9">
    <source>
        <dbReference type="EMBL" id="QDV06776.1"/>
    </source>
</evidence>
<dbReference type="PANTHER" id="PTHR33546:SF1">
    <property type="entry name" value="LARGE, MULTIFUNCTIONAL SECRETED PROTEIN"/>
    <property type="match status" value="1"/>
</dbReference>
<evidence type="ECO:0000256" key="1">
    <source>
        <dbReference type="ARBA" id="ARBA00022617"/>
    </source>
</evidence>
<dbReference type="Proteomes" id="UP000320390">
    <property type="component" value="Chromosome"/>
</dbReference>
<evidence type="ECO:0000256" key="4">
    <source>
        <dbReference type="PROSITE-ProRule" id="PRU00433"/>
    </source>
</evidence>
<name>A0A518ERR4_9BACT</name>
<keyword evidence="6" id="KW-0812">Transmembrane</keyword>
<protein>
    <submittedName>
        <fullName evidence="9">PA14 domain protein</fullName>
    </submittedName>
</protein>
<dbReference type="GO" id="GO:0020037">
    <property type="term" value="F:heme binding"/>
    <property type="evidence" value="ECO:0007669"/>
    <property type="project" value="InterPro"/>
</dbReference>
<evidence type="ECO:0000256" key="5">
    <source>
        <dbReference type="SAM" id="MobiDB-lite"/>
    </source>
</evidence>
<sequence length="1074" mass="115654">MSQTHHLHRGTVAWGSGALLAFGSLLGGVAAGAGGVQDGQAQQGEAQQGQVQQGQDPGAEVAEERSRSTVPVAASRNRSQLIPPVESLLADFDCLSCHAPESSIRAKLDPAVPPVLDGVTLRTNPRWVTDFLLDPRATRPGTTHPHQLIAIPENARDSVALDLTHFLQSRSGPRKVRIPVESSSIAALETGRKLFHEVGCAVCHGPQESLDDLGYSLVDLTQMEPATESEAVDQPLPPGVLEPNYRRIPADLAQKGGLSDLTRYLLDPVAQRPGGFCPSMSLHPVEARSIAAYLLRESAQRVDGSFERRPGVWMQVFEPQKDGRVGFELLRQGGVTGERASRGFELDADLPDDRFALRFSGLIDLETAGDYTFHVASDDGSRLYIGGELLLDNGGVHPVREASGSITLEAGLHPIVLEYFEAEGGQALKVEWVRPGATEREAIPATALSHWPLEYKVLSRDGLPAEDTSLVMDPVRAERGREAFSKLGCATCHVGVLDSGEAPPSSAPSLAQLQGTRPGVLICLRAGRRFNFEPDTVGLLLSAFVDPDSIAVDAADPVRAVERHMTRRNCYGCHRRDGVGGVHPSLMPLFTGNEDAELGDQGRFPPTLTQVGRKLRPAVLLAAVSGIEKVRPYLHTRMPMMGVENVERLAEQLQAADLSAASLVQTNEEAGGDFNCSVTDKDAGRRLAGDRGGLGCVQCHGFLGTRSLGVQAVDMGVMHRRLRYEWFHDLLRDPSSVDMASRMATFWVDGESPIQDIAGGDIDAQIQSLWCWLGERRSMAPPPGLDTGPWAYEVDASESLRLVSVFMEGVSPSVLCVGTPTGVHFAFDVENGRLAKAWRGRFLNAMGTWQGRAGALEKPGSSDVVDLLPGFAISPMDRLNGEWTEPRGELNPAGLVTRSLGRTVGEDGSVTMRYTVGDLRVAETIRPAMVGTQISRQAAADEHLGLERSFEVRMPRSGVGQSIVARVAVARTFERAGTGKWRVNGGDWPLYQLDADSVRTAKLVEPQYEEAAAFGSGGAGRPSVDARVRGVSRSDQHSDGPGPRMIELRIPVLMAPANDGSGDLVGTFSWSFAW</sequence>
<keyword evidence="2 4" id="KW-0479">Metal-binding</keyword>
<dbReference type="InterPro" id="IPR037524">
    <property type="entry name" value="PA14/GLEYA"/>
</dbReference>
<evidence type="ECO:0000259" key="8">
    <source>
        <dbReference type="PROSITE" id="PS51820"/>
    </source>
</evidence>